<accession>A0ABY1PPU7</accession>
<evidence type="ECO:0000256" key="1">
    <source>
        <dbReference type="SAM" id="MobiDB-lite"/>
    </source>
</evidence>
<sequence>MAKTNFTYEKRQKELEKKRKKEEKLKRKQERATDGTADSAEEAESIEGLPAPVEGDSQTETP</sequence>
<gene>
    <name evidence="2" type="ORF">SAMN06295970_101116</name>
</gene>
<evidence type="ECO:0000313" key="3">
    <source>
        <dbReference type="Proteomes" id="UP001158049"/>
    </source>
</evidence>
<comment type="caution">
    <text evidence="2">The sequence shown here is derived from an EMBL/GenBank/DDBJ whole genome shotgun (WGS) entry which is preliminary data.</text>
</comment>
<name>A0ABY1PPU7_9BURK</name>
<keyword evidence="3" id="KW-1185">Reference proteome</keyword>
<feature type="region of interest" description="Disordered" evidence="1">
    <location>
        <begin position="1"/>
        <end position="62"/>
    </location>
</feature>
<protein>
    <submittedName>
        <fullName evidence="2">Uncharacterized protein</fullName>
    </submittedName>
</protein>
<proteinExistence type="predicted"/>
<feature type="compositionally biased region" description="Basic and acidic residues" evidence="1">
    <location>
        <begin position="8"/>
        <end position="33"/>
    </location>
</feature>
<reference evidence="2 3" key="1">
    <citation type="submission" date="2017-05" db="EMBL/GenBank/DDBJ databases">
        <authorList>
            <person name="Varghese N."/>
            <person name="Submissions S."/>
        </authorList>
    </citation>
    <scope>NUCLEOTIDE SEQUENCE [LARGE SCALE GENOMIC DNA]</scope>
    <source>
        <strain evidence="2 3">DSM 26001</strain>
    </source>
</reference>
<dbReference type="EMBL" id="FXUL01000001">
    <property type="protein sequence ID" value="SMP41682.1"/>
    <property type="molecule type" value="Genomic_DNA"/>
</dbReference>
<dbReference type="RefSeq" id="WP_283440276.1">
    <property type="nucleotide sequence ID" value="NZ_FXUL01000001.1"/>
</dbReference>
<organism evidence="2 3">
    <name type="scientific">Noviherbaspirillum suwonense</name>
    <dbReference type="NCBI Taxonomy" id="1224511"/>
    <lineage>
        <taxon>Bacteria</taxon>
        <taxon>Pseudomonadati</taxon>
        <taxon>Pseudomonadota</taxon>
        <taxon>Betaproteobacteria</taxon>
        <taxon>Burkholderiales</taxon>
        <taxon>Oxalobacteraceae</taxon>
        <taxon>Noviherbaspirillum</taxon>
    </lineage>
</organism>
<dbReference type="Proteomes" id="UP001158049">
    <property type="component" value="Unassembled WGS sequence"/>
</dbReference>
<evidence type="ECO:0000313" key="2">
    <source>
        <dbReference type="EMBL" id="SMP41682.1"/>
    </source>
</evidence>